<dbReference type="InterPro" id="IPR040274">
    <property type="entry name" value="CLE27/CLE43"/>
</dbReference>
<feature type="region of interest" description="Disordered" evidence="1">
    <location>
        <begin position="69"/>
        <end position="91"/>
    </location>
</feature>
<dbReference type="AlphaFoldDB" id="A0A9I9D1V5"/>
<keyword evidence="2" id="KW-1133">Transmembrane helix</keyword>
<protein>
    <submittedName>
        <fullName evidence="3">Uncharacterized protein</fullName>
    </submittedName>
</protein>
<proteinExistence type="predicted"/>
<reference evidence="3" key="1">
    <citation type="submission" date="2023-03" db="UniProtKB">
        <authorList>
            <consortium name="EnsemblPlants"/>
        </authorList>
    </citation>
    <scope>IDENTIFICATION</scope>
</reference>
<accession>A0A9I9D1V5</accession>
<name>A0A9I9D1V5_CUCME</name>
<dbReference type="PANTHER" id="PTHR37184:SF2">
    <property type="entry name" value="CLAVATA3_ESR (CLE)-RELATED PROTEIN 43"/>
    <property type="match status" value="1"/>
</dbReference>
<evidence type="ECO:0000256" key="2">
    <source>
        <dbReference type="SAM" id="Phobius"/>
    </source>
</evidence>
<keyword evidence="2" id="KW-0812">Transmembrane</keyword>
<dbReference type="Gramene" id="MELO3C011584.2.1">
    <property type="protein sequence ID" value="MELO3C011584.2.1"/>
    <property type="gene ID" value="MELO3C011584.2"/>
</dbReference>
<feature type="compositionally biased region" description="Basic and acidic residues" evidence="1">
    <location>
        <begin position="69"/>
        <end position="80"/>
    </location>
</feature>
<dbReference type="PANTHER" id="PTHR37184">
    <property type="entry name" value="CLAVATA3/ESR (CLE)-RELATED PROTEIN 27"/>
    <property type="match status" value="1"/>
</dbReference>
<feature type="transmembrane region" description="Helical" evidence="2">
    <location>
        <begin position="20"/>
        <end position="40"/>
    </location>
</feature>
<dbReference type="EnsemblPlants" id="MELO3C011584.2.1">
    <property type="protein sequence ID" value="MELO3C011584.2.1"/>
    <property type="gene ID" value="MELO3C011584.2"/>
</dbReference>
<feature type="region of interest" description="Disordered" evidence="1">
    <location>
        <begin position="43"/>
        <end position="62"/>
    </location>
</feature>
<evidence type="ECO:0000313" key="3">
    <source>
        <dbReference type="EnsemblPlants" id="MELO3C011584.2.1"/>
    </source>
</evidence>
<keyword evidence="2" id="KW-0472">Membrane</keyword>
<evidence type="ECO:0000256" key="1">
    <source>
        <dbReference type="SAM" id="MobiDB-lite"/>
    </source>
</evidence>
<organism evidence="3">
    <name type="scientific">Cucumis melo</name>
    <name type="common">Muskmelon</name>
    <dbReference type="NCBI Taxonomy" id="3656"/>
    <lineage>
        <taxon>Eukaryota</taxon>
        <taxon>Viridiplantae</taxon>
        <taxon>Streptophyta</taxon>
        <taxon>Embryophyta</taxon>
        <taxon>Tracheophyta</taxon>
        <taxon>Spermatophyta</taxon>
        <taxon>Magnoliopsida</taxon>
        <taxon>eudicotyledons</taxon>
        <taxon>Gunneridae</taxon>
        <taxon>Pentapetalae</taxon>
        <taxon>rosids</taxon>
        <taxon>fabids</taxon>
        <taxon>Cucurbitales</taxon>
        <taxon>Cucurbitaceae</taxon>
        <taxon>Benincaseae</taxon>
        <taxon>Cucumis</taxon>
    </lineage>
</organism>
<sequence length="91" mass="10247">MVGFPAMYDSGATPSRRRRLLSYFFIILFFIWVVVGNQAASAMARPLEESENPDMGAVGSKEKYFNGRSLGSREFEENKRTVPSCPDPLHN</sequence>